<evidence type="ECO:0000256" key="3">
    <source>
        <dbReference type="SAM" id="MobiDB-lite"/>
    </source>
</evidence>
<sequence>MSQHHHLELSTLSVKLPFRLIDTASSLHSHQKLRWIMDRSLDEIIAERPSSNRGQARNRPRRSNAPRDGVKKTSSRLAHPPPKPSGIGKQHIDDLQLTSPLLTEQQPFRTERANLDLDWVHDKFEDDRNTPSYRGSRARRLDRYSPEPEQPQTGARLRVSNLHYDLTEDDLEDLFTRIGPINSLSLRYDRAGRSEGVAFVTYKRLVDAQTAIREFDGANAKGQPITLKMMSSTSGRPARRNPFDFAEKPKGSLFDRTEKPHSRDSRSLSPEASENVDETSGRVGGRSRRSDVSKPAPEHIDRYVPGQRSPRRRGDGGRGRGRRLGEAKNSQERNDSAAGSGRRAGNRRPKKTQEELDQEMEDYWGNTTAANGNGNGAAAPVGTSFSAAPASTALHDDIDMIE</sequence>
<dbReference type="GO" id="GO:0003729">
    <property type="term" value="F:mRNA binding"/>
    <property type="evidence" value="ECO:0007669"/>
    <property type="project" value="TreeGrafter"/>
</dbReference>
<reference evidence="5 6" key="1">
    <citation type="submission" date="2015-08" db="EMBL/GenBank/DDBJ databases">
        <title>Emmonsia species relationships and genome sequence.</title>
        <authorList>
            <person name="Cuomo C.A."/>
            <person name="Schwartz I.S."/>
            <person name="Kenyon C."/>
            <person name="De Hoog G.S."/>
            <person name="Govender N.P."/>
            <person name="Botha A."/>
            <person name="Moreno L."/>
            <person name="De Vries M."/>
            <person name="Munoz J.F."/>
            <person name="Stielow J.B."/>
        </authorList>
    </citation>
    <scope>NUCLEOTIDE SEQUENCE [LARGE SCALE GENOMIC DNA]</scope>
    <source>
        <strain evidence="5 6">EI222</strain>
    </source>
</reference>
<feature type="domain" description="RRM" evidence="4">
    <location>
        <begin position="155"/>
        <end position="232"/>
    </location>
</feature>
<feature type="region of interest" description="Disordered" evidence="3">
    <location>
        <begin position="126"/>
        <end position="153"/>
    </location>
</feature>
<dbReference type="SMART" id="SM00360">
    <property type="entry name" value="RRM"/>
    <property type="match status" value="1"/>
</dbReference>
<feature type="compositionally biased region" description="Basic and acidic residues" evidence="3">
    <location>
        <begin position="312"/>
        <end position="335"/>
    </location>
</feature>
<comment type="caution">
    <text evidence="5">The sequence shown here is derived from an EMBL/GenBank/DDBJ whole genome shotgun (WGS) entry which is preliminary data.</text>
</comment>
<dbReference type="AlphaFoldDB" id="A0A1J9QE73"/>
<feature type="compositionally biased region" description="Low complexity" evidence="3">
    <location>
        <begin position="365"/>
        <end position="379"/>
    </location>
</feature>
<accession>A0A1J9QE73</accession>
<dbReference type="Gene3D" id="3.30.70.330">
    <property type="match status" value="1"/>
</dbReference>
<gene>
    <name evidence="5" type="ORF">ACJ73_01502</name>
</gene>
<dbReference type="EMBL" id="LGTZ01000138">
    <property type="protein sequence ID" value="OJD27102.1"/>
    <property type="molecule type" value="Genomic_DNA"/>
</dbReference>
<dbReference type="CDD" id="cd12418">
    <property type="entry name" value="RRM_Aly_REF_like"/>
    <property type="match status" value="1"/>
</dbReference>
<feature type="compositionally biased region" description="Basic and acidic residues" evidence="3">
    <location>
        <begin position="241"/>
        <end position="266"/>
    </location>
</feature>
<evidence type="ECO:0000259" key="4">
    <source>
        <dbReference type="PROSITE" id="PS50102"/>
    </source>
</evidence>
<evidence type="ECO:0000256" key="2">
    <source>
        <dbReference type="PROSITE-ProRule" id="PRU00176"/>
    </source>
</evidence>
<protein>
    <recommendedName>
        <fullName evidence="4">RRM domain-containing protein</fullName>
    </recommendedName>
</protein>
<organism evidence="5 6">
    <name type="scientific">Blastomyces percursus</name>
    <dbReference type="NCBI Taxonomy" id="1658174"/>
    <lineage>
        <taxon>Eukaryota</taxon>
        <taxon>Fungi</taxon>
        <taxon>Dikarya</taxon>
        <taxon>Ascomycota</taxon>
        <taxon>Pezizomycotina</taxon>
        <taxon>Eurotiomycetes</taxon>
        <taxon>Eurotiomycetidae</taxon>
        <taxon>Onygenales</taxon>
        <taxon>Ajellomycetaceae</taxon>
        <taxon>Blastomyces</taxon>
    </lineage>
</organism>
<dbReference type="InterPro" id="IPR025715">
    <property type="entry name" value="FoP_C"/>
</dbReference>
<dbReference type="InterPro" id="IPR012677">
    <property type="entry name" value="Nucleotide-bd_a/b_plait_sf"/>
</dbReference>
<name>A0A1J9QE73_9EURO</name>
<keyword evidence="6" id="KW-1185">Reference proteome</keyword>
<evidence type="ECO:0000256" key="1">
    <source>
        <dbReference type="ARBA" id="ARBA00022884"/>
    </source>
</evidence>
<feature type="region of interest" description="Disordered" evidence="3">
    <location>
        <begin position="230"/>
        <end position="382"/>
    </location>
</feature>
<proteinExistence type="predicted"/>
<dbReference type="InterPro" id="IPR035979">
    <property type="entry name" value="RBD_domain_sf"/>
</dbReference>
<dbReference type="PANTHER" id="PTHR19965">
    <property type="entry name" value="RNA AND EXPORT FACTOR BINDING PROTEIN"/>
    <property type="match status" value="1"/>
</dbReference>
<feature type="compositionally biased region" description="Basic and acidic residues" evidence="3">
    <location>
        <begin position="288"/>
        <end position="302"/>
    </location>
</feature>
<evidence type="ECO:0000313" key="5">
    <source>
        <dbReference type="EMBL" id="OJD27102.1"/>
    </source>
</evidence>
<dbReference type="Pfam" id="PF00076">
    <property type="entry name" value="RRM_1"/>
    <property type="match status" value="1"/>
</dbReference>
<dbReference type="InterPro" id="IPR000504">
    <property type="entry name" value="RRM_dom"/>
</dbReference>
<dbReference type="Proteomes" id="UP000242791">
    <property type="component" value="Unassembled WGS sequence"/>
</dbReference>
<dbReference type="InterPro" id="IPR051229">
    <property type="entry name" value="ALYREF_mRNA_export"/>
</dbReference>
<dbReference type="SMART" id="SM01218">
    <property type="entry name" value="FoP_duplication"/>
    <property type="match status" value="1"/>
</dbReference>
<evidence type="ECO:0000313" key="6">
    <source>
        <dbReference type="Proteomes" id="UP000242791"/>
    </source>
</evidence>
<dbReference type="PROSITE" id="PS50102">
    <property type="entry name" value="RRM"/>
    <property type="match status" value="1"/>
</dbReference>
<dbReference type="Pfam" id="PF13865">
    <property type="entry name" value="FoP_duplication"/>
    <property type="match status" value="1"/>
</dbReference>
<dbReference type="VEuPathDB" id="FungiDB:ACJ73_01502"/>
<keyword evidence="1 2" id="KW-0694">RNA-binding</keyword>
<dbReference type="PANTHER" id="PTHR19965:SF82">
    <property type="entry name" value="THO COMPLEX SUBUNIT 4"/>
    <property type="match status" value="1"/>
</dbReference>
<dbReference type="STRING" id="1658174.A0A1J9QE73"/>
<dbReference type="OrthoDB" id="5382468at2759"/>
<dbReference type="GO" id="GO:0005634">
    <property type="term" value="C:nucleus"/>
    <property type="evidence" value="ECO:0007669"/>
    <property type="project" value="TreeGrafter"/>
</dbReference>
<dbReference type="SUPFAM" id="SSF54928">
    <property type="entry name" value="RNA-binding domain, RBD"/>
    <property type="match status" value="1"/>
</dbReference>
<feature type="region of interest" description="Disordered" evidence="3">
    <location>
        <begin position="46"/>
        <end position="91"/>
    </location>
</feature>